<organism evidence="2 4">
    <name type="scientific">Mycobacterium gordonae</name>
    <dbReference type="NCBI Taxonomy" id="1778"/>
    <lineage>
        <taxon>Bacteria</taxon>
        <taxon>Bacillati</taxon>
        <taxon>Actinomycetota</taxon>
        <taxon>Actinomycetes</taxon>
        <taxon>Mycobacteriales</taxon>
        <taxon>Mycobacteriaceae</taxon>
        <taxon>Mycobacterium</taxon>
    </lineage>
</organism>
<dbReference type="Gene3D" id="3.40.50.720">
    <property type="entry name" value="NAD(P)-binding Rossmann-like Domain"/>
    <property type="match status" value="1"/>
</dbReference>
<keyword evidence="5" id="KW-1185">Reference proteome</keyword>
<dbReference type="PANTHER" id="PTHR43677">
    <property type="entry name" value="SHORT-CHAIN DEHYDROGENASE/REDUCTASE"/>
    <property type="match status" value="1"/>
</dbReference>
<dbReference type="SMART" id="SM00829">
    <property type="entry name" value="PKS_ER"/>
    <property type="match status" value="1"/>
</dbReference>
<dbReference type="Proteomes" id="UP000093757">
    <property type="component" value="Unassembled WGS sequence"/>
</dbReference>
<dbReference type="CDD" id="cd08241">
    <property type="entry name" value="QOR1"/>
    <property type="match status" value="1"/>
</dbReference>
<dbReference type="SUPFAM" id="SSF50129">
    <property type="entry name" value="GroES-like"/>
    <property type="match status" value="1"/>
</dbReference>
<dbReference type="EMBL" id="MAEM01000488">
    <property type="protein sequence ID" value="OBR98907.1"/>
    <property type="molecule type" value="Genomic_DNA"/>
</dbReference>
<dbReference type="InterPro" id="IPR020843">
    <property type="entry name" value="ER"/>
</dbReference>
<dbReference type="Pfam" id="PF00107">
    <property type="entry name" value="ADH_zinc_N"/>
    <property type="match status" value="1"/>
</dbReference>
<dbReference type="EMBL" id="LQOY01000093">
    <property type="protein sequence ID" value="ORV84838.1"/>
    <property type="molecule type" value="Genomic_DNA"/>
</dbReference>
<dbReference type="InterPro" id="IPR002364">
    <property type="entry name" value="Quin_OxRdtase/zeta-crystal_CS"/>
</dbReference>
<dbReference type="GO" id="GO:0016491">
    <property type="term" value="F:oxidoreductase activity"/>
    <property type="evidence" value="ECO:0007669"/>
    <property type="project" value="InterPro"/>
</dbReference>
<dbReference type="InterPro" id="IPR011032">
    <property type="entry name" value="GroES-like_sf"/>
</dbReference>
<dbReference type="SUPFAM" id="SSF51735">
    <property type="entry name" value="NAD(P)-binding Rossmann-fold domains"/>
    <property type="match status" value="1"/>
</dbReference>
<comment type="caution">
    <text evidence="2">The sequence shown here is derived from an EMBL/GenBank/DDBJ whole genome shotgun (WGS) entry which is preliminary data.</text>
</comment>
<dbReference type="RefSeq" id="WP_065136654.1">
    <property type="nucleotide sequence ID" value="NZ_JACKSU010000020.1"/>
</dbReference>
<dbReference type="PROSITE" id="PS01162">
    <property type="entry name" value="QOR_ZETA_CRYSTAL"/>
    <property type="match status" value="1"/>
</dbReference>
<evidence type="ECO:0000313" key="5">
    <source>
        <dbReference type="Proteomes" id="UP000193928"/>
    </source>
</evidence>
<evidence type="ECO:0000313" key="2">
    <source>
        <dbReference type="EMBL" id="OBR98907.1"/>
    </source>
</evidence>
<dbReference type="Pfam" id="PF08240">
    <property type="entry name" value="ADH_N"/>
    <property type="match status" value="1"/>
</dbReference>
<gene>
    <name evidence="2" type="ORF">A9W98_32795</name>
    <name evidence="3" type="ORF">AWC08_26330</name>
</gene>
<dbReference type="InterPro" id="IPR036291">
    <property type="entry name" value="NAD(P)-bd_dom_sf"/>
</dbReference>
<name>A0A1A6B9A8_MYCGO</name>
<dbReference type="AlphaFoldDB" id="A0A1A6B9A8"/>
<dbReference type="InterPro" id="IPR013154">
    <property type="entry name" value="ADH-like_N"/>
</dbReference>
<dbReference type="PANTHER" id="PTHR43677:SF4">
    <property type="entry name" value="QUINONE OXIDOREDUCTASE-LIKE PROTEIN 2"/>
    <property type="match status" value="1"/>
</dbReference>
<accession>A0A1A6B9A8</accession>
<feature type="domain" description="Enoyl reductase (ER)" evidence="1">
    <location>
        <begin position="11"/>
        <end position="310"/>
    </location>
</feature>
<protein>
    <recommendedName>
        <fullName evidence="1">Enoyl reductase (ER) domain-containing protein</fullName>
    </recommendedName>
</protein>
<dbReference type="InterPro" id="IPR051397">
    <property type="entry name" value="Zn-ADH-like_protein"/>
</dbReference>
<dbReference type="GO" id="GO:0008270">
    <property type="term" value="F:zinc ion binding"/>
    <property type="evidence" value="ECO:0007669"/>
    <property type="project" value="InterPro"/>
</dbReference>
<dbReference type="InterPro" id="IPR013149">
    <property type="entry name" value="ADH-like_C"/>
</dbReference>
<sequence>MRAIQVIEECGPASVVLADVEEPDGDLVVQVRAAGVSFPDLLMTHGKYQVRQKLPFILGWEAAGDVIKAPPGGEFSVGDRVMTLTFGAHAERVAAVAETTFRLPDGLDYIRGAALPLNYLTALAAVQRRGALQPGETVLVHGAAGGVGSACIQIAKALGGRVIGCVSTDEKARVATTLGADTVLVGDDWYDRLDTPVAMIVDPVGGEKRFRDSLRSLAPEGRIVVVGFAAGQIPTVSVNRLLMRNVDVRGCSFGVLAVDPAVRAAALAQLEDLTTRGAISPLIGAVYSLDDVDQALQDLAERRSTGKVIVEMV</sequence>
<reference evidence="3 5" key="1">
    <citation type="submission" date="2016-01" db="EMBL/GenBank/DDBJ databases">
        <title>The new phylogeny of the genus Mycobacterium.</title>
        <authorList>
            <person name="Tarcisio F."/>
            <person name="Conor M."/>
            <person name="Antonella G."/>
            <person name="Elisabetta G."/>
            <person name="Giulia F.S."/>
            <person name="Sara T."/>
            <person name="Anna F."/>
            <person name="Clotilde B."/>
            <person name="Roberto B."/>
            <person name="Veronica D.S."/>
            <person name="Fabio R."/>
            <person name="Monica P."/>
            <person name="Olivier J."/>
            <person name="Enrico T."/>
            <person name="Nicola S."/>
        </authorList>
    </citation>
    <scope>NUCLEOTIDE SEQUENCE [LARGE SCALE GENOMIC DNA]</scope>
    <source>
        <strain evidence="3 5">DSM 44160</strain>
    </source>
</reference>
<dbReference type="Proteomes" id="UP000193928">
    <property type="component" value="Unassembled WGS sequence"/>
</dbReference>
<dbReference type="Gene3D" id="3.90.180.10">
    <property type="entry name" value="Medium-chain alcohol dehydrogenases, catalytic domain"/>
    <property type="match status" value="1"/>
</dbReference>
<evidence type="ECO:0000313" key="3">
    <source>
        <dbReference type="EMBL" id="ORV84838.1"/>
    </source>
</evidence>
<proteinExistence type="predicted"/>
<evidence type="ECO:0000313" key="4">
    <source>
        <dbReference type="Proteomes" id="UP000093757"/>
    </source>
</evidence>
<reference evidence="2 4" key="2">
    <citation type="submission" date="2016-06" db="EMBL/GenBank/DDBJ databases">
        <authorList>
            <person name="Kjaerup R.B."/>
            <person name="Dalgaard T.S."/>
            <person name="Juul-Madsen H.R."/>
        </authorList>
    </citation>
    <scope>NUCLEOTIDE SEQUENCE [LARGE SCALE GENOMIC DNA]</scope>
    <source>
        <strain evidence="2 4">1245752.6</strain>
    </source>
</reference>
<dbReference type="OrthoDB" id="4190732at2"/>
<evidence type="ECO:0000259" key="1">
    <source>
        <dbReference type="SMART" id="SM00829"/>
    </source>
</evidence>